<gene>
    <name evidence="3" type="ORF">Pen02_49490</name>
</gene>
<keyword evidence="2" id="KW-1133">Transmembrane helix</keyword>
<proteinExistence type="predicted"/>
<feature type="transmembrane region" description="Helical" evidence="2">
    <location>
        <begin position="209"/>
        <end position="229"/>
    </location>
</feature>
<evidence type="ECO:0000256" key="2">
    <source>
        <dbReference type="SAM" id="Phobius"/>
    </source>
</evidence>
<accession>A0ABQ4E5M3</accession>
<dbReference type="EMBL" id="BONW01000022">
    <property type="protein sequence ID" value="GIG90013.1"/>
    <property type="molecule type" value="Genomic_DNA"/>
</dbReference>
<keyword evidence="2" id="KW-0472">Membrane</keyword>
<feature type="region of interest" description="Disordered" evidence="1">
    <location>
        <begin position="298"/>
        <end position="351"/>
    </location>
</feature>
<keyword evidence="4" id="KW-1185">Reference proteome</keyword>
<keyword evidence="2" id="KW-0812">Transmembrane</keyword>
<feature type="region of interest" description="Disordered" evidence="1">
    <location>
        <begin position="1"/>
        <end position="121"/>
    </location>
</feature>
<feature type="transmembrane region" description="Helical" evidence="2">
    <location>
        <begin position="263"/>
        <end position="288"/>
    </location>
</feature>
<evidence type="ECO:0000313" key="4">
    <source>
        <dbReference type="Proteomes" id="UP000646749"/>
    </source>
</evidence>
<feature type="compositionally biased region" description="Low complexity" evidence="1">
    <location>
        <begin position="54"/>
        <end position="70"/>
    </location>
</feature>
<dbReference type="Proteomes" id="UP000646749">
    <property type="component" value="Unassembled WGS sequence"/>
</dbReference>
<name>A0ABQ4E5M3_9ACTN</name>
<dbReference type="Pfam" id="PF10821">
    <property type="entry name" value="DUF2567"/>
    <property type="match status" value="1"/>
</dbReference>
<feature type="compositionally biased region" description="Pro residues" evidence="1">
    <location>
        <begin position="329"/>
        <end position="343"/>
    </location>
</feature>
<evidence type="ECO:0008006" key="5">
    <source>
        <dbReference type="Google" id="ProtNLM"/>
    </source>
</evidence>
<organism evidence="3 4">
    <name type="scientific">Plantactinospora endophytica</name>
    <dbReference type="NCBI Taxonomy" id="673535"/>
    <lineage>
        <taxon>Bacteria</taxon>
        <taxon>Bacillati</taxon>
        <taxon>Actinomycetota</taxon>
        <taxon>Actinomycetes</taxon>
        <taxon>Micromonosporales</taxon>
        <taxon>Micromonosporaceae</taxon>
        <taxon>Plantactinospora</taxon>
    </lineage>
</organism>
<protein>
    <recommendedName>
        <fullName evidence="5">DUF2567 domain-containing protein</fullName>
    </recommendedName>
</protein>
<feature type="transmembrane region" description="Helical" evidence="2">
    <location>
        <begin position="182"/>
        <end position="202"/>
    </location>
</feature>
<comment type="caution">
    <text evidence="3">The sequence shown here is derived from an EMBL/GenBank/DDBJ whole genome shotgun (WGS) entry which is preliminary data.</text>
</comment>
<reference evidence="3 4" key="1">
    <citation type="submission" date="2021-01" db="EMBL/GenBank/DDBJ databases">
        <title>Whole genome shotgun sequence of Plantactinospora endophytica NBRC 110450.</title>
        <authorList>
            <person name="Komaki H."/>
            <person name="Tamura T."/>
        </authorList>
    </citation>
    <scope>NUCLEOTIDE SEQUENCE [LARGE SCALE GENOMIC DNA]</scope>
    <source>
        <strain evidence="3 4">NBRC 110450</strain>
    </source>
</reference>
<feature type="compositionally biased region" description="Pro residues" evidence="1">
    <location>
        <begin position="106"/>
        <end position="117"/>
    </location>
</feature>
<feature type="transmembrane region" description="Helical" evidence="2">
    <location>
        <begin position="129"/>
        <end position="150"/>
    </location>
</feature>
<sequence length="351" mass="35144">MSPAASPSDRPLGDGDGGLPAAPSAPPPAAPTPPYGGGFAGTAPGTPGGPQPVTPAGLAPGTPAGAAPEPLAWPGPTPVASSNGISPEQPRPGTEEFPSVPSGTTAPPPAGAVPPPAAGDRGRRLRRGVLTGAGALLVLILLGVPFGLLWSAVSPGVPVVQTEDGALLAAPQPEEFIAADGWFSLLGFGLGVLAAIAIWLLLRRHRGPVGILVVVLGMLGAAVLAWQLGRQIGLSGYERLLASAPPGATFSKPPDLHGGQYDLLLGFIPAIQDLLVPAFGAAVMYTLLAGWSRYPGLRPESEPEPWPGGAPAPWPGPDPAPRPVSWDLPVPPAPPAAPAPPVPDATEPPRD</sequence>
<evidence type="ECO:0000313" key="3">
    <source>
        <dbReference type="EMBL" id="GIG90013.1"/>
    </source>
</evidence>
<dbReference type="InterPro" id="IPR021213">
    <property type="entry name" value="DUF2567"/>
</dbReference>
<feature type="compositionally biased region" description="Pro residues" evidence="1">
    <location>
        <begin position="304"/>
        <end position="322"/>
    </location>
</feature>
<evidence type="ECO:0000256" key="1">
    <source>
        <dbReference type="SAM" id="MobiDB-lite"/>
    </source>
</evidence>
<feature type="compositionally biased region" description="Pro residues" evidence="1">
    <location>
        <begin position="23"/>
        <end position="34"/>
    </location>
</feature>